<evidence type="ECO:0000256" key="6">
    <source>
        <dbReference type="SAM" id="Phobius"/>
    </source>
</evidence>
<evidence type="ECO:0000256" key="4">
    <source>
        <dbReference type="ARBA" id="ARBA00022989"/>
    </source>
</evidence>
<keyword evidence="8" id="KW-1185">Reference proteome</keyword>
<evidence type="ECO:0000256" key="3">
    <source>
        <dbReference type="ARBA" id="ARBA00022692"/>
    </source>
</evidence>
<dbReference type="EMBL" id="CP017634">
    <property type="protein sequence ID" value="ATW24602.1"/>
    <property type="molecule type" value="Genomic_DNA"/>
</dbReference>
<feature type="transmembrane region" description="Helical" evidence="6">
    <location>
        <begin position="55"/>
        <end position="73"/>
    </location>
</feature>
<dbReference type="CDD" id="cd06581">
    <property type="entry name" value="TM_PBP1_LivM_like"/>
    <property type="match status" value="1"/>
</dbReference>
<evidence type="ECO:0000256" key="1">
    <source>
        <dbReference type="ARBA" id="ARBA00004651"/>
    </source>
</evidence>
<evidence type="ECO:0000313" key="8">
    <source>
        <dbReference type="Proteomes" id="UP000323521"/>
    </source>
</evidence>
<dbReference type="Proteomes" id="UP000323521">
    <property type="component" value="Chromosome"/>
</dbReference>
<keyword evidence="2" id="KW-1003">Cell membrane</keyword>
<dbReference type="Pfam" id="PF02653">
    <property type="entry name" value="BPD_transp_2"/>
    <property type="match status" value="1"/>
</dbReference>
<dbReference type="PANTHER" id="PTHR30482:SF20">
    <property type="entry name" value="HIGH-AFFINITY BRANCHED-CHAIN AMINO ACID TRANSPORT SYSTEM PERMEASE PROTEIN LIVM"/>
    <property type="match status" value="1"/>
</dbReference>
<dbReference type="GO" id="GO:0005886">
    <property type="term" value="C:plasma membrane"/>
    <property type="evidence" value="ECO:0007669"/>
    <property type="project" value="UniProtKB-SubCell"/>
</dbReference>
<feature type="transmembrane region" description="Helical" evidence="6">
    <location>
        <begin position="109"/>
        <end position="130"/>
    </location>
</feature>
<dbReference type="PANTHER" id="PTHR30482">
    <property type="entry name" value="HIGH-AFFINITY BRANCHED-CHAIN AMINO ACID TRANSPORT SYSTEM PERMEASE"/>
    <property type="match status" value="1"/>
</dbReference>
<keyword evidence="3 6" id="KW-0812">Transmembrane</keyword>
<gene>
    <name evidence="7" type="ORF">DCMF_07220</name>
</gene>
<dbReference type="RefSeq" id="WP_148133805.1">
    <property type="nucleotide sequence ID" value="NZ_CP017634.1"/>
</dbReference>
<comment type="subcellular location">
    <subcellularLocation>
        <location evidence="1">Cell membrane</location>
        <topology evidence="1">Multi-pass membrane protein</topology>
    </subcellularLocation>
</comment>
<feature type="transmembrane region" description="Helical" evidence="6">
    <location>
        <begin position="5"/>
        <end position="23"/>
    </location>
</feature>
<name>A0A3G1KQ56_FORW1</name>
<protein>
    <recommendedName>
        <fullName evidence="9">Branched-chain amino acid ABC transporter permease</fullName>
    </recommendedName>
</protein>
<organism evidence="7 8">
    <name type="scientific">Formimonas warabiya</name>
    <dbReference type="NCBI Taxonomy" id="1761012"/>
    <lineage>
        <taxon>Bacteria</taxon>
        <taxon>Bacillati</taxon>
        <taxon>Bacillota</taxon>
        <taxon>Clostridia</taxon>
        <taxon>Eubacteriales</taxon>
        <taxon>Peptococcaceae</taxon>
        <taxon>Candidatus Formimonas</taxon>
    </lineage>
</organism>
<dbReference type="AlphaFoldDB" id="A0A3G1KQ56"/>
<dbReference type="GO" id="GO:0015658">
    <property type="term" value="F:branched-chain amino acid transmembrane transporter activity"/>
    <property type="evidence" value="ECO:0007669"/>
    <property type="project" value="InterPro"/>
</dbReference>
<keyword evidence="4 6" id="KW-1133">Transmembrane helix</keyword>
<feature type="transmembrane region" description="Helical" evidence="6">
    <location>
        <begin position="29"/>
        <end position="48"/>
    </location>
</feature>
<accession>A0A3G1KQ56</accession>
<dbReference type="InterPro" id="IPR043428">
    <property type="entry name" value="LivM-like"/>
</dbReference>
<feature type="transmembrane region" description="Helical" evidence="6">
    <location>
        <begin position="205"/>
        <end position="224"/>
    </location>
</feature>
<evidence type="ECO:0000256" key="5">
    <source>
        <dbReference type="ARBA" id="ARBA00023136"/>
    </source>
</evidence>
<reference evidence="7 8" key="1">
    <citation type="submission" date="2016-10" db="EMBL/GenBank/DDBJ databases">
        <title>Complete Genome Sequence of Peptococcaceae strain DCMF.</title>
        <authorList>
            <person name="Edwards R.J."/>
            <person name="Holland S.I."/>
            <person name="Deshpande N.P."/>
            <person name="Wong Y.K."/>
            <person name="Ertan H."/>
            <person name="Manefield M."/>
            <person name="Russell T.L."/>
            <person name="Lee M.J."/>
        </authorList>
    </citation>
    <scope>NUCLEOTIDE SEQUENCE [LARGE SCALE GENOMIC DNA]</scope>
    <source>
        <strain evidence="7 8">DCMF</strain>
    </source>
</reference>
<feature type="transmembrane region" description="Helical" evidence="6">
    <location>
        <begin position="79"/>
        <end position="102"/>
    </location>
</feature>
<feature type="transmembrane region" description="Helical" evidence="6">
    <location>
        <begin position="257"/>
        <end position="276"/>
    </location>
</feature>
<keyword evidence="5 6" id="KW-0472">Membrane</keyword>
<dbReference type="OrthoDB" id="9789927at2"/>
<feature type="transmembrane region" description="Helical" evidence="6">
    <location>
        <begin position="282"/>
        <end position="304"/>
    </location>
</feature>
<dbReference type="InterPro" id="IPR001851">
    <property type="entry name" value="ABC_transp_permease"/>
</dbReference>
<evidence type="ECO:0000313" key="7">
    <source>
        <dbReference type="EMBL" id="ATW24602.1"/>
    </source>
</evidence>
<evidence type="ECO:0008006" key="9">
    <source>
        <dbReference type="Google" id="ProtNLM"/>
    </source>
</evidence>
<sequence length="322" mass="35393">MNKQYAIRFLAWTAVLLILPFVIKNPYLMHLAIMSIIFAIMAQGLNLILGYAGNLSLGQAALYAIGGYAFTLLVKNLSFNFWISVLLAIMITAFIGYLVGLISLRVRGAAFIIMTISFSSIVHLVLLNWVGLTNGQMGIANIPSPAIGGFVIDSKMSFYFLVLVFLIFVQFISGRLIHSKVGRAFIAVKDDELLASSVGISSYRYSLFAFVLGASCAGLSGSLYASYAQFISPEMSSFTLIMLPLLMMTVLGGRQTLWGPVLGAFIFTILPEYLRLAEDLRLPIFGFLLILMVLFIPDGLLPAFNRAFLKFSKNETVKEVAK</sequence>
<proteinExistence type="predicted"/>
<evidence type="ECO:0000256" key="2">
    <source>
        <dbReference type="ARBA" id="ARBA00022475"/>
    </source>
</evidence>
<feature type="transmembrane region" description="Helical" evidence="6">
    <location>
        <begin position="158"/>
        <end position="177"/>
    </location>
</feature>
<dbReference type="KEGG" id="fwa:DCMF_07220"/>